<dbReference type="Pfam" id="PF00097">
    <property type="entry name" value="zf-C3HC4"/>
    <property type="match status" value="1"/>
</dbReference>
<dbReference type="PANTHER" id="PTHR25462">
    <property type="entry name" value="BONUS, ISOFORM C-RELATED"/>
    <property type="match status" value="1"/>
</dbReference>
<evidence type="ECO:0000256" key="6">
    <source>
        <dbReference type="ARBA" id="ARBA00022723"/>
    </source>
</evidence>
<dbReference type="Ensembl" id="ENSECAT00000086644.1">
    <property type="protein sequence ID" value="ENSECAP00000084372.1"/>
    <property type="gene ID" value="ENSECAG00000056285.1"/>
</dbReference>
<evidence type="ECO:0000256" key="7">
    <source>
        <dbReference type="ARBA" id="ARBA00022737"/>
    </source>
</evidence>
<dbReference type="CDD" id="cd19825">
    <property type="entry name" value="Bbox2_TRIM3_C-VII"/>
    <property type="match status" value="1"/>
</dbReference>
<dbReference type="SUPFAM" id="SSF81296">
    <property type="entry name" value="E set domains"/>
    <property type="match status" value="1"/>
</dbReference>
<evidence type="ECO:0000256" key="13">
    <source>
        <dbReference type="SAM" id="Coils"/>
    </source>
</evidence>
<dbReference type="InterPro" id="IPR057750">
    <property type="entry name" value="TRIM2/3_C"/>
</dbReference>
<feature type="repeat" description="NHL" evidence="12">
    <location>
        <begin position="473"/>
        <end position="516"/>
    </location>
</feature>
<dbReference type="InterPro" id="IPR011042">
    <property type="entry name" value="6-blade_b-propeller_TolB-like"/>
</dbReference>
<feature type="repeat" description="Filamin" evidence="11">
    <location>
        <begin position="317"/>
        <end position="418"/>
    </location>
</feature>
<dbReference type="InterPro" id="IPR001841">
    <property type="entry name" value="Znf_RING"/>
</dbReference>
<dbReference type="InterPro" id="IPR000315">
    <property type="entry name" value="Znf_B-box"/>
</dbReference>
<dbReference type="InterPro" id="IPR014756">
    <property type="entry name" value="Ig_E-set"/>
</dbReference>
<dbReference type="Gene3D" id="3.30.160.60">
    <property type="entry name" value="Classic Zinc Finger"/>
    <property type="match status" value="1"/>
</dbReference>
<feature type="coiled-coil region" evidence="13">
    <location>
        <begin position="152"/>
        <end position="218"/>
    </location>
</feature>
<evidence type="ECO:0000259" key="15">
    <source>
        <dbReference type="PROSITE" id="PS50089"/>
    </source>
</evidence>
<dbReference type="PANTHER" id="PTHR25462:SF296">
    <property type="entry name" value="MEIOTIC P26, ISOFORM F"/>
    <property type="match status" value="1"/>
</dbReference>
<dbReference type="GO" id="GO:0034141">
    <property type="term" value="P:positive regulation of toll-like receptor 3 signaling pathway"/>
    <property type="evidence" value="ECO:0007669"/>
    <property type="project" value="Ensembl"/>
</dbReference>
<dbReference type="Proteomes" id="UP000002281">
    <property type="component" value="Chromosome 7"/>
</dbReference>
<keyword evidence="13" id="KW-0175">Coiled coil</keyword>
<gene>
    <name evidence="17" type="primary">TRIM3</name>
</gene>
<evidence type="ECO:0000313" key="18">
    <source>
        <dbReference type="Proteomes" id="UP000002281"/>
    </source>
</evidence>
<evidence type="ECO:0000313" key="17">
    <source>
        <dbReference type="Ensembl" id="ENSECAP00000084372.1"/>
    </source>
</evidence>
<dbReference type="FunFam" id="3.30.40.10:FF:000032">
    <property type="entry name" value="Tripartite motif containing 2"/>
    <property type="match status" value="1"/>
</dbReference>
<dbReference type="Pfam" id="PF00630">
    <property type="entry name" value="Filamin"/>
    <property type="match status" value="1"/>
</dbReference>
<keyword evidence="5" id="KW-0808">Transferase</keyword>
<dbReference type="SUPFAM" id="SSF57850">
    <property type="entry name" value="RING/U-box"/>
    <property type="match status" value="1"/>
</dbReference>
<dbReference type="SMART" id="SM00184">
    <property type="entry name" value="RING"/>
    <property type="match status" value="1"/>
</dbReference>
<dbReference type="FunFam" id="2.60.40.10:FF:000412">
    <property type="entry name" value="tripartite motif-containing protein 3"/>
    <property type="match status" value="1"/>
</dbReference>
<evidence type="ECO:0000259" key="16">
    <source>
        <dbReference type="PROSITE" id="PS50119"/>
    </source>
</evidence>
<dbReference type="Gene3D" id="2.120.10.30">
    <property type="entry name" value="TolB, C-terminal domain"/>
    <property type="match status" value="2"/>
</dbReference>
<keyword evidence="18" id="KW-1185">Reference proteome</keyword>
<dbReference type="GO" id="GO:0061351">
    <property type="term" value="P:neural precursor cell proliferation"/>
    <property type="evidence" value="ECO:0007669"/>
    <property type="project" value="Ensembl"/>
</dbReference>
<evidence type="ECO:0000256" key="11">
    <source>
        <dbReference type="PROSITE-ProRule" id="PRU00087"/>
    </source>
</evidence>
<feature type="repeat" description="NHL" evidence="12">
    <location>
        <begin position="628"/>
        <end position="665"/>
    </location>
</feature>
<sequence length="742" mass="80906">MAKREDSPGPEVQPMDKQFLVCSICLDRYRCPKVLPCLHTFCERCLQNYIPAQSLTLSCPVCRQTSILPEQGVSALQNNFFISSLMEAMQQAPDGARDPEDPHPLSAVAGRPLSCPNHEGKTMEFYCEACETAMCGECRAGEHREHGTVLLRDVVEQHKAALQRQLEAVRGRLPQLSAAIALVGGISQQLQERKAEALAQISAAFEDLEQALQQRKQALVSDLEAICGAKQKVLQTQLDTLRQGQEHIGSSCSFAEQALRLGSAPEVLLVRKHMRERLAALAAQAFPERPHENAQLELVLEVDGLRRSVLNLGALLTTSATAHETVATGEGLRQALVGQQASLTVTTKDKDGRLVRTGSAELRAEITGPDGTRLPVPVVDHKNGTYELVYTARTEGELLLSVLLYGQPVRGSPFRVRALRPGDLPPSPDDVKRRVKSPGGPGSHVRQKAVRRPSSMYSTGGKRKDNPIEDELVFRVGSRGREKGEFTNLQGVSAASSGRIVVADSNNQCIQVFSNEGQFKFRFGVRGRSPGQLQRPTGVAVDTNGDIIVADYDNRWVSIFSPEGKFKVRGLLSLHPWWPAEVTILEPPGGQDLDWPIPNLSCCFGARLRLLSPPGRIKSLMGIPSLQTKIGAGRLMGPKGVAVDRNGHIIVVDNKSCCVFTFQPNGKLVGRFGGRGATDRHFAGPHFVAVNNKNEIVVTDFHNHSVKVSVLPPSMTTVPASFPLSQDSSLPHLPFSPLRSFI</sequence>
<dbReference type="GO" id="GO:0002224">
    <property type="term" value="P:toll-like receptor signaling pathway"/>
    <property type="evidence" value="ECO:0007669"/>
    <property type="project" value="Ensembl"/>
</dbReference>
<dbReference type="CDD" id="cd14960">
    <property type="entry name" value="NHL_TRIM2_like"/>
    <property type="match status" value="1"/>
</dbReference>
<reference evidence="17" key="2">
    <citation type="submission" date="2025-08" db="UniProtKB">
        <authorList>
            <consortium name="Ensembl"/>
        </authorList>
    </citation>
    <scope>IDENTIFICATION</scope>
    <source>
        <strain evidence="17">Thoroughbred</strain>
    </source>
</reference>
<dbReference type="GO" id="GO:0070534">
    <property type="term" value="P:protein K63-linked ubiquitination"/>
    <property type="evidence" value="ECO:0007669"/>
    <property type="project" value="Ensembl"/>
</dbReference>
<evidence type="ECO:0000256" key="12">
    <source>
        <dbReference type="PROSITE-ProRule" id="PRU00504"/>
    </source>
</evidence>
<keyword evidence="7" id="KW-0677">Repeat</keyword>
<dbReference type="InterPro" id="IPR003649">
    <property type="entry name" value="Bbox_C"/>
</dbReference>
<dbReference type="InterPro" id="IPR013083">
    <property type="entry name" value="Znf_RING/FYVE/PHD"/>
</dbReference>
<evidence type="ECO:0000256" key="5">
    <source>
        <dbReference type="ARBA" id="ARBA00022679"/>
    </source>
</evidence>
<dbReference type="Gene3D" id="2.60.40.10">
    <property type="entry name" value="Immunoglobulins"/>
    <property type="match status" value="1"/>
</dbReference>
<evidence type="ECO:0000256" key="14">
    <source>
        <dbReference type="SAM" id="MobiDB-lite"/>
    </source>
</evidence>
<dbReference type="CDD" id="cd20482">
    <property type="entry name" value="CC_brat-like"/>
    <property type="match status" value="1"/>
</dbReference>
<dbReference type="InterPro" id="IPR013783">
    <property type="entry name" value="Ig-like_fold"/>
</dbReference>
<dbReference type="FunFam" id="3.30.160.60:FF:000154">
    <property type="entry name" value="Tripartite motif-containing protein 2"/>
    <property type="match status" value="1"/>
</dbReference>
<protein>
    <recommendedName>
        <fullName evidence="3">RING-type E3 ubiquitin transferase</fullName>
        <ecNumber evidence="3">2.3.2.27</ecNumber>
    </recommendedName>
</protein>
<dbReference type="PROSITE" id="PS50119">
    <property type="entry name" value="ZF_BBOX"/>
    <property type="match status" value="1"/>
</dbReference>
<dbReference type="SMART" id="SM00502">
    <property type="entry name" value="BBC"/>
    <property type="match status" value="1"/>
</dbReference>
<evidence type="ECO:0000256" key="2">
    <source>
        <dbReference type="ARBA" id="ARBA00008518"/>
    </source>
</evidence>
<dbReference type="Pfam" id="PF00643">
    <property type="entry name" value="zf-B_box"/>
    <property type="match status" value="1"/>
</dbReference>
<name>A0A9L0TCR6_HORSE</name>
<dbReference type="GO" id="GO:0000209">
    <property type="term" value="P:protein polyubiquitination"/>
    <property type="evidence" value="ECO:0000318"/>
    <property type="project" value="GO_Central"/>
</dbReference>
<evidence type="ECO:0000256" key="10">
    <source>
        <dbReference type="PROSITE-ProRule" id="PRU00024"/>
    </source>
</evidence>
<dbReference type="SUPFAM" id="SSF101898">
    <property type="entry name" value="NHL repeat"/>
    <property type="match status" value="1"/>
</dbReference>
<accession>A0A9L0TCR6</accession>
<dbReference type="PROSITE" id="PS50089">
    <property type="entry name" value="ZF_RING_2"/>
    <property type="match status" value="1"/>
</dbReference>
<dbReference type="SMART" id="SM00336">
    <property type="entry name" value="BBOX"/>
    <property type="match status" value="1"/>
</dbReference>
<dbReference type="GO" id="GO:0043161">
    <property type="term" value="P:proteasome-mediated ubiquitin-dependent protein catabolic process"/>
    <property type="evidence" value="ECO:0000318"/>
    <property type="project" value="GO_Central"/>
</dbReference>
<proteinExistence type="inferred from homology"/>
<dbReference type="PROSITE" id="PS51125">
    <property type="entry name" value="NHL"/>
    <property type="match status" value="4"/>
</dbReference>
<dbReference type="AlphaFoldDB" id="A0A9L0TCR6"/>
<evidence type="ECO:0000256" key="1">
    <source>
        <dbReference type="ARBA" id="ARBA00000900"/>
    </source>
</evidence>
<feature type="repeat" description="NHL" evidence="12">
    <location>
        <begin position="520"/>
        <end position="563"/>
    </location>
</feature>
<dbReference type="GO" id="GO:0061630">
    <property type="term" value="F:ubiquitin protein ligase activity"/>
    <property type="evidence" value="ECO:0000318"/>
    <property type="project" value="GO_Central"/>
</dbReference>
<dbReference type="EC" id="2.3.2.27" evidence="3"/>
<feature type="domain" description="RING-type" evidence="15">
    <location>
        <begin position="22"/>
        <end position="63"/>
    </location>
</feature>
<dbReference type="GO" id="GO:0008270">
    <property type="term" value="F:zinc ion binding"/>
    <property type="evidence" value="ECO:0007669"/>
    <property type="project" value="UniProtKB-KW"/>
</dbReference>
<evidence type="ECO:0000256" key="8">
    <source>
        <dbReference type="ARBA" id="ARBA00022771"/>
    </source>
</evidence>
<comment type="catalytic activity">
    <reaction evidence="1">
        <text>S-ubiquitinyl-[E2 ubiquitin-conjugating enzyme]-L-cysteine + [acceptor protein]-L-lysine = [E2 ubiquitin-conjugating enzyme]-L-cysteine + N(6)-ubiquitinyl-[acceptor protein]-L-lysine.</text>
        <dbReference type="EC" id="2.3.2.27"/>
    </reaction>
</comment>
<dbReference type="GeneTree" id="ENSGT00940000158173"/>
<dbReference type="InterPro" id="IPR001258">
    <property type="entry name" value="NHL_repeat"/>
</dbReference>
<keyword evidence="6" id="KW-0479">Metal-binding</keyword>
<keyword evidence="4" id="KW-0597">Phosphoprotein</keyword>
<dbReference type="InterPro" id="IPR017907">
    <property type="entry name" value="Znf_RING_CS"/>
</dbReference>
<organism evidence="17 18">
    <name type="scientific">Equus caballus</name>
    <name type="common">Horse</name>
    <dbReference type="NCBI Taxonomy" id="9796"/>
    <lineage>
        <taxon>Eukaryota</taxon>
        <taxon>Metazoa</taxon>
        <taxon>Chordata</taxon>
        <taxon>Craniata</taxon>
        <taxon>Vertebrata</taxon>
        <taxon>Euteleostomi</taxon>
        <taxon>Mammalia</taxon>
        <taxon>Eutheria</taxon>
        <taxon>Laurasiatheria</taxon>
        <taxon>Perissodactyla</taxon>
        <taxon>Equidae</taxon>
        <taxon>Equus</taxon>
    </lineage>
</organism>
<dbReference type="PROSITE" id="PS00518">
    <property type="entry name" value="ZF_RING_1"/>
    <property type="match status" value="1"/>
</dbReference>
<reference evidence="17" key="3">
    <citation type="submission" date="2025-09" db="UniProtKB">
        <authorList>
            <consortium name="Ensembl"/>
        </authorList>
    </citation>
    <scope>IDENTIFICATION</scope>
    <source>
        <strain evidence="17">Thoroughbred</strain>
    </source>
</reference>
<reference evidence="17 18" key="1">
    <citation type="journal article" date="2009" name="Science">
        <title>Genome sequence, comparative analysis, and population genetics of the domestic horse.</title>
        <authorList>
            <consortium name="Broad Institute Genome Sequencing Platform"/>
            <consortium name="Broad Institute Whole Genome Assembly Team"/>
            <person name="Wade C.M."/>
            <person name="Giulotto E."/>
            <person name="Sigurdsson S."/>
            <person name="Zoli M."/>
            <person name="Gnerre S."/>
            <person name="Imsland F."/>
            <person name="Lear T.L."/>
            <person name="Adelson D.L."/>
            <person name="Bailey E."/>
            <person name="Bellone R.R."/>
            <person name="Bloecker H."/>
            <person name="Distl O."/>
            <person name="Edgar R.C."/>
            <person name="Garber M."/>
            <person name="Leeb T."/>
            <person name="Mauceli E."/>
            <person name="MacLeod J.N."/>
            <person name="Penedo M.C.T."/>
            <person name="Raison J.M."/>
            <person name="Sharpe T."/>
            <person name="Vogel J."/>
            <person name="Andersson L."/>
            <person name="Antczak D.F."/>
            <person name="Biagi T."/>
            <person name="Binns M.M."/>
            <person name="Chowdhary B.P."/>
            <person name="Coleman S.J."/>
            <person name="Della Valle G."/>
            <person name="Fryc S."/>
            <person name="Guerin G."/>
            <person name="Hasegawa T."/>
            <person name="Hill E.W."/>
            <person name="Jurka J."/>
            <person name="Kiialainen A."/>
            <person name="Lindgren G."/>
            <person name="Liu J."/>
            <person name="Magnani E."/>
            <person name="Mickelson J.R."/>
            <person name="Murray J."/>
            <person name="Nergadze S.G."/>
            <person name="Onofrio R."/>
            <person name="Pedroni S."/>
            <person name="Piras M.F."/>
            <person name="Raudsepp T."/>
            <person name="Rocchi M."/>
            <person name="Roeed K.H."/>
            <person name="Ryder O.A."/>
            <person name="Searle S."/>
            <person name="Skow L."/>
            <person name="Swinburne J.E."/>
            <person name="Syvaenen A.C."/>
            <person name="Tozaki T."/>
            <person name="Valberg S.J."/>
            <person name="Vaudin M."/>
            <person name="White J.R."/>
            <person name="Zody M.C."/>
            <person name="Lander E.S."/>
            <person name="Lindblad-Toh K."/>
        </authorList>
    </citation>
    <scope>NUCLEOTIDE SEQUENCE [LARGE SCALE GENOMIC DNA]</scope>
    <source>
        <strain evidence="17 18">Thoroughbred</strain>
    </source>
</reference>
<feature type="repeat" description="NHL" evidence="12">
    <location>
        <begin position="669"/>
        <end position="708"/>
    </location>
</feature>
<dbReference type="SMART" id="SM00557">
    <property type="entry name" value="IG_FLMN"/>
    <property type="match status" value="1"/>
</dbReference>
<dbReference type="InterPro" id="IPR017868">
    <property type="entry name" value="Filamin/ABP280_repeat-like"/>
</dbReference>
<dbReference type="InterPro" id="IPR047153">
    <property type="entry name" value="TRIM45/56/19-like"/>
</dbReference>
<dbReference type="Pfam" id="PF01436">
    <property type="entry name" value="NHL"/>
    <property type="match status" value="4"/>
</dbReference>
<feature type="region of interest" description="Disordered" evidence="14">
    <location>
        <begin position="419"/>
        <end position="464"/>
    </location>
</feature>
<dbReference type="InterPro" id="IPR001298">
    <property type="entry name" value="Filamin/ABP280_rpt"/>
</dbReference>
<feature type="domain" description="B box-type" evidence="16">
    <location>
        <begin position="110"/>
        <end position="151"/>
    </location>
</feature>
<comment type="similarity">
    <text evidence="2">Belongs to the TRIM/RBCC family.</text>
</comment>
<keyword evidence="8 10" id="KW-0863">Zinc-finger</keyword>
<dbReference type="PROSITE" id="PS50194">
    <property type="entry name" value="FILAMIN_REPEAT"/>
    <property type="match status" value="1"/>
</dbReference>
<dbReference type="SUPFAM" id="SSF57845">
    <property type="entry name" value="B-box zinc-binding domain"/>
    <property type="match status" value="1"/>
</dbReference>
<dbReference type="Gene3D" id="3.30.40.10">
    <property type="entry name" value="Zinc/RING finger domain, C3HC4 (zinc finger)"/>
    <property type="match status" value="1"/>
</dbReference>
<dbReference type="InterPro" id="IPR018957">
    <property type="entry name" value="Znf_C3HC4_RING-type"/>
</dbReference>
<dbReference type="GO" id="GO:0005794">
    <property type="term" value="C:Golgi apparatus"/>
    <property type="evidence" value="ECO:0007669"/>
    <property type="project" value="Ensembl"/>
</dbReference>
<evidence type="ECO:0000256" key="9">
    <source>
        <dbReference type="ARBA" id="ARBA00022833"/>
    </source>
</evidence>
<keyword evidence="9" id="KW-0862">Zinc</keyword>
<evidence type="ECO:0000256" key="3">
    <source>
        <dbReference type="ARBA" id="ARBA00012483"/>
    </source>
</evidence>
<dbReference type="GO" id="GO:0042802">
    <property type="term" value="F:identical protein binding"/>
    <property type="evidence" value="ECO:0007669"/>
    <property type="project" value="Ensembl"/>
</dbReference>
<evidence type="ECO:0000256" key="4">
    <source>
        <dbReference type="ARBA" id="ARBA00022553"/>
    </source>
</evidence>